<evidence type="ECO:0008006" key="4">
    <source>
        <dbReference type="Google" id="ProtNLM"/>
    </source>
</evidence>
<dbReference type="Proteomes" id="UP001623661">
    <property type="component" value="Unassembled WGS sequence"/>
</dbReference>
<proteinExistence type="predicted"/>
<feature type="region of interest" description="Disordered" evidence="1">
    <location>
        <begin position="131"/>
        <end position="170"/>
    </location>
</feature>
<keyword evidence="3" id="KW-1185">Reference proteome</keyword>
<protein>
    <recommendedName>
        <fullName evidence="4">Lin1244/Lin1753-like N-terminal domain-containing protein</fullName>
    </recommendedName>
</protein>
<feature type="compositionally biased region" description="Low complexity" evidence="1">
    <location>
        <begin position="131"/>
        <end position="156"/>
    </location>
</feature>
<reference evidence="2 3" key="1">
    <citation type="submission" date="2024-11" db="EMBL/GenBank/DDBJ databases">
        <authorList>
            <person name="Heng Y.C."/>
            <person name="Lim A.C.H."/>
            <person name="Lee J.K.Y."/>
            <person name="Kittelmann S."/>
        </authorList>
    </citation>
    <scope>NUCLEOTIDE SEQUENCE [LARGE SCALE GENOMIC DNA]</scope>
    <source>
        <strain evidence="2 3">WILCCON 0202</strain>
    </source>
</reference>
<gene>
    <name evidence="2" type="ORF">ACJDUH_01830</name>
</gene>
<evidence type="ECO:0000256" key="1">
    <source>
        <dbReference type="SAM" id="MobiDB-lite"/>
    </source>
</evidence>
<sequence length="282" mass="32813">MSEPKIVGGYLLLARKIIESEIYKKPLLYLKVWIYLLQKAQHSSYKQLKRGQVRTSISEIMEACSWYVGYRKVTPTKDQIYQIIEWLRKPREGAAGEAMETTMITTTRATQGMLINIDSYSFYQDPKNYESSSTSTAEAEAVATREQQDPNNINNNEKNDKKKMKSTTEKNKFSKDSIEFILSMELFSLIKNNNPGAKEPNLQTWAKNIDLMIRLDNRTAEGIRQMIIFSQNNDFWKGNILSTLKLREKYVQLYIQSRSKRQAASDNWIDSKEKPYWLNAES</sequence>
<organism evidence="2 3">
    <name type="scientific">Candidatus Clostridium radicumherbarum</name>
    <dbReference type="NCBI Taxonomy" id="3381662"/>
    <lineage>
        <taxon>Bacteria</taxon>
        <taxon>Bacillati</taxon>
        <taxon>Bacillota</taxon>
        <taxon>Clostridia</taxon>
        <taxon>Eubacteriales</taxon>
        <taxon>Clostridiaceae</taxon>
        <taxon>Clostridium</taxon>
    </lineage>
</organism>
<dbReference type="RefSeq" id="WP_406763446.1">
    <property type="nucleotide sequence ID" value="NZ_JBJHZY010000001.1"/>
</dbReference>
<accession>A0ABW8TN14</accession>
<evidence type="ECO:0000313" key="3">
    <source>
        <dbReference type="Proteomes" id="UP001623661"/>
    </source>
</evidence>
<evidence type="ECO:0000313" key="2">
    <source>
        <dbReference type="EMBL" id="MFL0266825.1"/>
    </source>
</evidence>
<comment type="caution">
    <text evidence="2">The sequence shown here is derived from an EMBL/GenBank/DDBJ whole genome shotgun (WGS) entry which is preliminary data.</text>
</comment>
<name>A0ABW8TN14_9CLOT</name>
<dbReference type="EMBL" id="JBJHZY010000001">
    <property type="protein sequence ID" value="MFL0266825.1"/>
    <property type="molecule type" value="Genomic_DNA"/>
</dbReference>